<protein>
    <recommendedName>
        <fullName evidence="1">H-type lectin domain-containing protein</fullName>
    </recommendedName>
</protein>
<feature type="domain" description="H-type lectin" evidence="1">
    <location>
        <begin position="464"/>
        <end position="524"/>
    </location>
</feature>
<dbReference type="GO" id="GO:0008237">
    <property type="term" value="F:metallopeptidase activity"/>
    <property type="evidence" value="ECO:0007669"/>
    <property type="project" value="InterPro"/>
</dbReference>
<keyword evidence="3" id="KW-1185">Reference proteome</keyword>
<sequence length="527" mass="57905">MSVCVPPPQYSVLSSDVQNAIRENPRNATLSLAPSGNDGPLELALIVRTFWEAGRVLNVSFLGGSQWQHEQVMRYAPQWTEYANISFSFESPDVTPDILISFDGSGGSWSAIGTDSANLIAIGQPSMNLGWINGSKSAEDIQGVILHEFGHALGCVHEHESPRADIKWNKDVVYAALGGPPSNWSREKIDHNMFTAYPADGTSASAFDPSSVMLYYFPASWTLDGKGTKENNSLSDQDKDHIEFCYPGKGLGAGFFNTLEIRNSDAPSQQNVKTRNWQLSYSITPRSAVGLNMIDMSCNTNLRLSCSIENATAQNFTASITSWDDSILYTGGMTWVEAGPGFDTVRMGTFHTTEVRPSNKPQAETSKRIIFHAPFAVPPKVVVWLSAFGMDKGANWRIKTYATDVGKDGFTVHVDSWADTMLYSASVNWLAYPADSTRIGSGTFSTDDIRSWENPRAENAGIANFTAKYTKTPKVVLALSSFDYQSGKNLRLRLGTSLVTPTQLNWHLQSWSDSVMYSASASYLTFE</sequence>
<evidence type="ECO:0000313" key="3">
    <source>
        <dbReference type="Proteomes" id="UP001365542"/>
    </source>
</evidence>
<dbReference type="AlphaFoldDB" id="A0AAV9XEL2"/>
<feature type="domain" description="H-type lectin" evidence="1">
    <location>
        <begin position="366"/>
        <end position="432"/>
    </location>
</feature>
<name>A0AAV9XEL2_9PEZI</name>
<dbReference type="Gene3D" id="2.60.40.2080">
    <property type="match status" value="3"/>
</dbReference>
<evidence type="ECO:0000259" key="1">
    <source>
        <dbReference type="Pfam" id="PF09458"/>
    </source>
</evidence>
<dbReference type="SUPFAM" id="SSF141086">
    <property type="entry name" value="Agglutinin HPA-like"/>
    <property type="match status" value="3"/>
</dbReference>
<dbReference type="GO" id="GO:0030247">
    <property type="term" value="F:polysaccharide binding"/>
    <property type="evidence" value="ECO:0007669"/>
    <property type="project" value="TreeGrafter"/>
</dbReference>
<dbReference type="Pfam" id="PF09458">
    <property type="entry name" value="H_lectin"/>
    <property type="match status" value="3"/>
</dbReference>
<dbReference type="InterPro" id="IPR019019">
    <property type="entry name" value="H-type_lectin_domain"/>
</dbReference>
<dbReference type="InterPro" id="IPR024079">
    <property type="entry name" value="MetalloPept_cat_dom_sf"/>
</dbReference>
<dbReference type="GO" id="GO:0046871">
    <property type="term" value="F:N-acetylgalactosamine binding"/>
    <property type="evidence" value="ECO:0007669"/>
    <property type="project" value="TreeGrafter"/>
</dbReference>
<dbReference type="SUPFAM" id="SSF55486">
    <property type="entry name" value="Metalloproteases ('zincins'), catalytic domain"/>
    <property type="match status" value="1"/>
</dbReference>
<dbReference type="GO" id="GO:0098609">
    <property type="term" value="P:cell-cell adhesion"/>
    <property type="evidence" value="ECO:0007669"/>
    <property type="project" value="TreeGrafter"/>
</dbReference>
<evidence type="ECO:0000313" key="2">
    <source>
        <dbReference type="EMBL" id="KAK6540376.1"/>
    </source>
</evidence>
<feature type="domain" description="H-type lectin" evidence="1">
    <location>
        <begin position="279"/>
        <end position="336"/>
    </location>
</feature>
<gene>
    <name evidence="2" type="ORF">TWF694_009177</name>
</gene>
<dbReference type="Gene3D" id="3.40.390.10">
    <property type="entry name" value="Collagenase (Catalytic Domain)"/>
    <property type="match status" value="1"/>
</dbReference>
<dbReference type="InterPro" id="IPR037221">
    <property type="entry name" value="H-type_lectin_dom_sf"/>
</dbReference>
<dbReference type="PANTHER" id="PTHR46938">
    <property type="entry name" value="DISCOIDIN-1 SUBUNIT A-RELATED-RELATED"/>
    <property type="match status" value="1"/>
</dbReference>
<comment type="caution">
    <text evidence="2">The sequence shown here is derived from an EMBL/GenBank/DDBJ whole genome shotgun (WGS) entry which is preliminary data.</text>
</comment>
<dbReference type="EMBL" id="JAVHJO010000005">
    <property type="protein sequence ID" value="KAK6540376.1"/>
    <property type="molecule type" value="Genomic_DNA"/>
</dbReference>
<dbReference type="GO" id="GO:0009986">
    <property type="term" value="C:cell surface"/>
    <property type="evidence" value="ECO:0007669"/>
    <property type="project" value="TreeGrafter"/>
</dbReference>
<dbReference type="Proteomes" id="UP001365542">
    <property type="component" value="Unassembled WGS sequence"/>
</dbReference>
<dbReference type="GO" id="GO:0070492">
    <property type="term" value="F:oligosaccharide binding"/>
    <property type="evidence" value="ECO:0007669"/>
    <property type="project" value="TreeGrafter"/>
</dbReference>
<dbReference type="InterPro" id="IPR052487">
    <property type="entry name" value="Galactose-binding_lectin"/>
</dbReference>
<dbReference type="GO" id="GO:0098636">
    <property type="term" value="C:protein complex involved in cell adhesion"/>
    <property type="evidence" value="ECO:0007669"/>
    <property type="project" value="TreeGrafter"/>
</dbReference>
<reference evidence="2 3" key="1">
    <citation type="submission" date="2019-10" db="EMBL/GenBank/DDBJ databases">
        <authorList>
            <person name="Palmer J.M."/>
        </authorList>
    </citation>
    <scope>NUCLEOTIDE SEQUENCE [LARGE SCALE GENOMIC DNA]</scope>
    <source>
        <strain evidence="2 3">TWF694</strain>
    </source>
</reference>
<organism evidence="2 3">
    <name type="scientific">Orbilia ellipsospora</name>
    <dbReference type="NCBI Taxonomy" id="2528407"/>
    <lineage>
        <taxon>Eukaryota</taxon>
        <taxon>Fungi</taxon>
        <taxon>Dikarya</taxon>
        <taxon>Ascomycota</taxon>
        <taxon>Pezizomycotina</taxon>
        <taxon>Orbiliomycetes</taxon>
        <taxon>Orbiliales</taxon>
        <taxon>Orbiliaceae</taxon>
        <taxon>Orbilia</taxon>
    </lineage>
</organism>
<accession>A0AAV9XEL2</accession>
<proteinExistence type="predicted"/>